<organism evidence="3 4">
    <name type="scientific">Symbiodinium necroappetens</name>
    <dbReference type="NCBI Taxonomy" id="1628268"/>
    <lineage>
        <taxon>Eukaryota</taxon>
        <taxon>Sar</taxon>
        <taxon>Alveolata</taxon>
        <taxon>Dinophyceae</taxon>
        <taxon>Suessiales</taxon>
        <taxon>Symbiodiniaceae</taxon>
        <taxon>Symbiodinium</taxon>
    </lineage>
</organism>
<evidence type="ECO:0000313" key="4">
    <source>
        <dbReference type="Proteomes" id="UP000601435"/>
    </source>
</evidence>
<name>A0A813AHW0_9DINO</name>
<keyword evidence="4" id="KW-1185">Reference proteome</keyword>
<proteinExistence type="predicted"/>
<comment type="caution">
    <text evidence="3">The sequence shown here is derived from an EMBL/GenBank/DDBJ whole genome shotgun (WGS) entry which is preliminary data.</text>
</comment>
<dbReference type="AlphaFoldDB" id="A0A813AHW0"/>
<keyword evidence="1" id="KW-0175">Coiled coil</keyword>
<evidence type="ECO:0000256" key="1">
    <source>
        <dbReference type="SAM" id="Coils"/>
    </source>
</evidence>
<evidence type="ECO:0000313" key="3">
    <source>
        <dbReference type="EMBL" id="CAE7868765.1"/>
    </source>
</evidence>
<protein>
    <submittedName>
        <fullName evidence="3">Uncharacterized protein</fullName>
    </submittedName>
</protein>
<sequence length="252" mass="28233">AAEHGVTYTFFKAVVSVAWELPQQTPEQEVVAAGAGTGTSQSESVGKPPAEKAPEAPNALLTSSHEPVRMCQWQYYVLSDSQLMDKVRICLLRNCLKKLNPEEVPTIVLSDAADLALLSWCLTSGTESRVQITRLGSTHFLPYLQRCGVSHSPLMDFSWTSLPPDSVMAEMERSTMTARVMVETTPEKTVDQVMADIDLQHERQRLFEWDYVLEAEERLQIAQAGKEKAQKTIEELKKRKHSEIESPMPDKS</sequence>
<gene>
    <name evidence="3" type="ORF">SNEC2469_LOCUS27955</name>
</gene>
<dbReference type="EMBL" id="CAJNJA010059799">
    <property type="protein sequence ID" value="CAE7868765.1"/>
    <property type="molecule type" value="Genomic_DNA"/>
</dbReference>
<feature type="non-terminal residue" evidence="3">
    <location>
        <position position="252"/>
    </location>
</feature>
<feature type="region of interest" description="Disordered" evidence="2">
    <location>
        <begin position="28"/>
        <end position="55"/>
    </location>
</feature>
<evidence type="ECO:0000256" key="2">
    <source>
        <dbReference type="SAM" id="MobiDB-lite"/>
    </source>
</evidence>
<reference evidence="3" key="1">
    <citation type="submission" date="2021-02" db="EMBL/GenBank/DDBJ databases">
        <authorList>
            <person name="Dougan E. K."/>
            <person name="Rhodes N."/>
            <person name="Thang M."/>
            <person name="Chan C."/>
        </authorList>
    </citation>
    <scope>NUCLEOTIDE SEQUENCE</scope>
</reference>
<feature type="coiled-coil region" evidence="1">
    <location>
        <begin position="212"/>
        <end position="246"/>
    </location>
</feature>
<accession>A0A813AHW0</accession>
<dbReference type="Proteomes" id="UP000601435">
    <property type="component" value="Unassembled WGS sequence"/>
</dbReference>
<dbReference type="OrthoDB" id="10345098at2759"/>